<dbReference type="CDD" id="cd12797">
    <property type="entry name" value="M23_peptidase"/>
    <property type="match status" value="1"/>
</dbReference>
<feature type="domain" description="M23ase beta-sheet core" evidence="2">
    <location>
        <begin position="200"/>
        <end position="295"/>
    </location>
</feature>
<dbReference type="GO" id="GO:0004222">
    <property type="term" value="F:metalloendopeptidase activity"/>
    <property type="evidence" value="ECO:0007669"/>
    <property type="project" value="TreeGrafter"/>
</dbReference>
<dbReference type="PANTHER" id="PTHR21666">
    <property type="entry name" value="PEPTIDASE-RELATED"/>
    <property type="match status" value="1"/>
</dbReference>
<gene>
    <name evidence="3" type="ORF">ENI34_07810</name>
</gene>
<protein>
    <submittedName>
        <fullName evidence="3">M23 family metallopeptidase</fullName>
    </submittedName>
</protein>
<evidence type="ECO:0000313" key="3">
    <source>
        <dbReference type="EMBL" id="HEC79028.1"/>
    </source>
</evidence>
<dbReference type="Pfam" id="PF01551">
    <property type="entry name" value="Peptidase_M23"/>
    <property type="match status" value="1"/>
</dbReference>
<dbReference type="SUPFAM" id="SSF51261">
    <property type="entry name" value="Duplicated hybrid motif"/>
    <property type="match status" value="1"/>
</dbReference>
<organism evidence="3 4">
    <name type="scientific">candidate division WOR-3 bacterium</name>
    <dbReference type="NCBI Taxonomy" id="2052148"/>
    <lineage>
        <taxon>Bacteria</taxon>
        <taxon>Bacteria division WOR-3</taxon>
    </lineage>
</organism>
<dbReference type="PANTHER" id="PTHR21666:SF286">
    <property type="entry name" value="LIPOPROTEIN NLPD"/>
    <property type="match status" value="1"/>
</dbReference>
<accession>A0A9C9EMW9</accession>
<evidence type="ECO:0000256" key="1">
    <source>
        <dbReference type="SAM" id="Phobius"/>
    </source>
</evidence>
<evidence type="ECO:0000259" key="2">
    <source>
        <dbReference type="Pfam" id="PF01551"/>
    </source>
</evidence>
<reference evidence="3" key="1">
    <citation type="journal article" date="2020" name="mSystems">
        <title>Genome- and Community-Level Interaction Insights into Carbon Utilization and Element Cycling Functions of Hydrothermarchaeota in Hydrothermal Sediment.</title>
        <authorList>
            <person name="Zhou Z."/>
            <person name="Liu Y."/>
            <person name="Xu W."/>
            <person name="Pan J."/>
            <person name="Luo Z.H."/>
            <person name="Li M."/>
        </authorList>
    </citation>
    <scope>NUCLEOTIDE SEQUENCE</scope>
    <source>
        <strain evidence="3">HyVt-388</strain>
    </source>
</reference>
<keyword evidence="1" id="KW-0812">Transmembrane</keyword>
<dbReference type="InterPro" id="IPR016047">
    <property type="entry name" value="M23ase_b-sheet_dom"/>
</dbReference>
<dbReference type="EMBL" id="DRIG01000085">
    <property type="protein sequence ID" value="HEC79028.1"/>
    <property type="molecule type" value="Genomic_DNA"/>
</dbReference>
<dbReference type="InterPro" id="IPR050570">
    <property type="entry name" value="Cell_wall_metabolism_enzyme"/>
</dbReference>
<dbReference type="InterPro" id="IPR011055">
    <property type="entry name" value="Dup_hybrid_motif"/>
</dbReference>
<keyword evidence="1" id="KW-0472">Membrane</keyword>
<proteinExistence type="predicted"/>
<dbReference type="AlphaFoldDB" id="A0A9C9EMW9"/>
<comment type="caution">
    <text evidence="3">The sequence shown here is derived from an EMBL/GenBank/DDBJ whole genome shotgun (WGS) entry which is preliminary data.</text>
</comment>
<dbReference type="Proteomes" id="UP000885826">
    <property type="component" value="Unassembled WGS sequence"/>
</dbReference>
<name>A0A9C9EMW9_UNCW3</name>
<evidence type="ECO:0000313" key="4">
    <source>
        <dbReference type="Proteomes" id="UP000885826"/>
    </source>
</evidence>
<feature type="transmembrane region" description="Helical" evidence="1">
    <location>
        <begin position="22"/>
        <end position="47"/>
    </location>
</feature>
<dbReference type="FunFam" id="2.70.70.10:FF:000006">
    <property type="entry name" value="M23 family peptidase"/>
    <property type="match status" value="1"/>
</dbReference>
<dbReference type="Gene3D" id="2.70.70.10">
    <property type="entry name" value="Glucose Permease (Domain IIA)"/>
    <property type="match status" value="1"/>
</dbReference>
<sequence>MKQPIDIIFISKKHNFLRSIKLPGYLLTLLSLVLVGIVVFTVILVSYNTREIFIELNIARSEKEHNLLLHQLDSLNALIDFTHKQFDKYIAQDNRERTFWQMAYIHPDIWSMGVGGEKPLLDEKYLSGRVRERLNEMYEVLDVLKGKCYLRSSSLNDIEAQIKGKITLWSHKPSTHPVPGRPLGSGFGYRVDPIDKKTIRMHWGVDIGAPTGTDILATGDGVVSYTGWRKGYGLTVEIDHGFGFKTRYAHCSSIVVQKGDIVKRGQTIARVGSTGRTVAPHLHYEVHVSGVRVNPVPYIDLANVVFD</sequence>
<keyword evidence="1" id="KW-1133">Transmembrane helix</keyword>